<evidence type="ECO:0000259" key="7">
    <source>
        <dbReference type="SMART" id="SM01182"/>
    </source>
</evidence>
<dbReference type="Pfam" id="PF10587">
    <property type="entry name" value="EF-1_beta_acid"/>
    <property type="match status" value="1"/>
</dbReference>
<dbReference type="Gene3D" id="3.30.70.60">
    <property type="match status" value="1"/>
</dbReference>
<dbReference type="GO" id="GO:0005085">
    <property type="term" value="F:guanyl-nucleotide exchange factor activity"/>
    <property type="evidence" value="ECO:0007669"/>
    <property type="project" value="TreeGrafter"/>
</dbReference>
<dbReference type="InterPro" id="IPR001326">
    <property type="entry name" value="Transl_elong_EF1B_B/D_CS"/>
</dbReference>
<dbReference type="Pfam" id="PF00736">
    <property type="entry name" value="EF1_GNE"/>
    <property type="match status" value="1"/>
</dbReference>
<dbReference type="PANTHER" id="PTHR11595:SF21">
    <property type="entry name" value="ELONGATION FACTOR 1-BETA"/>
    <property type="match status" value="1"/>
</dbReference>
<comment type="similarity">
    <text evidence="1 4">Belongs to the EF-1-beta/EF-1-delta family.</text>
</comment>
<dbReference type="GO" id="GO:0003746">
    <property type="term" value="F:translation elongation factor activity"/>
    <property type="evidence" value="ECO:0007669"/>
    <property type="project" value="UniProtKB-KW"/>
</dbReference>
<keyword evidence="9" id="KW-1185">Reference proteome</keyword>
<evidence type="ECO:0000313" key="9">
    <source>
        <dbReference type="Proteomes" id="UP000054564"/>
    </source>
</evidence>
<gene>
    <name evidence="8" type="ORF">PSTG_02614</name>
</gene>
<evidence type="ECO:0000313" key="8">
    <source>
        <dbReference type="EMBL" id="KNF04270.1"/>
    </source>
</evidence>
<dbReference type="InterPro" id="IPR014038">
    <property type="entry name" value="EF1B_bsu/dsu_GNE"/>
</dbReference>
<dbReference type="InterPro" id="IPR036282">
    <property type="entry name" value="Glutathione-S-Trfase_C_sf"/>
</dbReference>
<dbReference type="PROSITE" id="PS00825">
    <property type="entry name" value="EF1BD_2"/>
    <property type="match status" value="1"/>
</dbReference>
<dbReference type="InterPro" id="IPR049720">
    <property type="entry name" value="EF1B_bsu/dsu"/>
</dbReference>
<evidence type="ECO:0000256" key="5">
    <source>
        <dbReference type="SAM" id="MobiDB-lite"/>
    </source>
</evidence>
<evidence type="ECO:0008006" key="10">
    <source>
        <dbReference type="Google" id="ProtNLM"/>
    </source>
</evidence>
<dbReference type="FunFam" id="3.30.70.60:FF:000001">
    <property type="entry name" value="Elongation factor 1-beta 1 like"/>
    <property type="match status" value="1"/>
</dbReference>
<dbReference type="GO" id="GO:0005829">
    <property type="term" value="C:cytosol"/>
    <property type="evidence" value="ECO:0007669"/>
    <property type="project" value="TreeGrafter"/>
</dbReference>
<reference evidence="9" key="1">
    <citation type="submission" date="2014-03" db="EMBL/GenBank/DDBJ databases">
        <title>The Genome Sequence of Puccinia striiformis f. sp. tritici PST-78.</title>
        <authorList>
            <consortium name="The Broad Institute Genome Sequencing Platform"/>
            <person name="Cuomo C."/>
            <person name="Hulbert S."/>
            <person name="Chen X."/>
            <person name="Walker B."/>
            <person name="Young S.K."/>
            <person name="Zeng Q."/>
            <person name="Gargeya S."/>
            <person name="Fitzgerald M."/>
            <person name="Haas B."/>
            <person name="Abouelleil A."/>
            <person name="Alvarado L."/>
            <person name="Arachchi H.M."/>
            <person name="Berlin A.M."/>
            <person name="Chapman S.B."/>
            <person name="Goldberg J."/>
            <person name="Griggs A."/>
            <person name="Gujja S."/>
            <person name="Hansen M."/>
            <person name="Howarth C."/>
            <person name="Imamovic A."/>
            <person name="Larimer J."/>
            <person name="McCowan C."/>
            <person name="Montmayeur A."/>
            <person name="Murphy C."/>
            <person name="Neiman D."/>
            <person name="Pearson M."/>
            <person name="Priest M."/>
            <person name="Roberts A."/>
            <person name="Saif S."/>
            <person name="Shea T."/>
            <person name="Sisk P."/>
            <person name="Sykes S."/>
            <person name="Wortman J."/>
            <person name="Nusbaum C."/>
            <person name="Birren B."/>
        </authorList>
    </citation>
    <scope>NUCLEOTIDE SEQUENCE [LARGE SCALE GENOMIC DNA]</scope>
    <source>
        <strain evidence="9">race PST-78</strain>
    </source>
</reference>
<dbReference type="InterPro" id="IPR036219">
    <property type="entry name" value="eEF-1beta-like_sf"/>
</dbReference>
<sequence length="309" mass="34415">MRRGNRVRVTPTHNPHGEKRLRTASTLTISSRLRRRLCHRQLPPPTSTSTSSNSSNSTNDQQHGLVTQRHSSSTPTIQLTLLVLPLNLPGFDFTDNDYSQLEQHVYDKSYIEGYAPSQADVVVFQAVPSSPDVKKYPQSARWWAHIKSWEREHASLEGEKKELSSYGPAKGSTSTPAAGGDDDDIDLFGSDDDEVDEAAEALKATRIAEYAAKKANKPKTTAKSLVTLDVKPWDDETDMEELEKCVRSVEMDGLVWGLSKLVPVGYGVRKLQVSLVVEDEKVSLDDLQDKIAEFEDFVQSSDIQAMQKI</sequence>
<protein>
    <recommendedName>
        <fullName evidence="10">Translation elongation factor EF1B beta/delta subunit guanine nucleotide exchange domain-containing protein</fullName>
    </recommendedName>
</protein>
<feature type="region of interest" description="Disordered" evidence="5">
    <location>
        <begin position="1"/>
        <end position="71"/>
    </location>
</feature>
<dbReference type="PROSITE" id="PS00824">
    <property type="entry name" value="EF1BD_1"/>
    <property type="match status" value="1"/>
</dbReference>
<dbReference type="SMART" id="SM00888">
    <property type="entry name" value="EF1_GNE"/>
    <property type="match status" value="1"/>
</dbReference>
<feature type="compositionally biased region" description="Acidic residues" evidence="5">
    <location>
        <begin position="180"/>
        <end position="189"/>
    </location>
</feature>
<dbReference type="AlphaFoldDB" id="A0A0L0VZ18"/>
<feature type="compositionally biased region" description="Low complexity" evidence="5">
    <location>
        <begin position="47"/>
        <end position="59"/>
    </location>
</feature>
<name>A0A0L0VZ18_9BASI</name>
<proteinExistence type="inferred from homology"/>
<dbReference type="STRING" id="1165861.A0A0L0VZ18"/>
<evidence type="ECO:0000256" key="3">
    <source>
        <dbReference type="ARBA" id="ARBA00022917"/>
    </source>
</evidence>
<dbReference type="SMART" id="SM01182">
    <property type="entry name" value="EF-1_beta_acid"/>
    <property type="match status" value="1"/>
</dbReference>
<feature type="region of interest" description="Disordered" evidence="5">
    <location>
        <begin position="160"/>
        <end position="189"/>
    </location>
</feature>
<feature type="compositionally biased region" description="Polar residues" evidence="5">
    <location>
        <begin position="60"/>
        <end position="71"/>
    </location>
</feature>
<keyword evidence="3 4" id="KW-0648">Protein biosynthesis</keyword>
<comment type="caution">
    <text evidence="8">The sequence shown here is derived from an EMBL/GenBank/DDBJ whole genome shotgun (WGS) entry which is preliminary data.</text>
</comment>
<dbReference type="SUPFAM" id="SSF47616">
    <property type="entry name" value="GST C-terminal domain-like"/>
    <property type="match status" value="1"/>
</dbReference>
<dbReference type="InterPro" id="IPR014717">
    <property type="entry name" value="Transl_elong_EF1B/ribsomal_bS6"/>
</dbReference>
<dbReference type="OrthoDB" id="331763at2759"/>
<dbReference type="InterPro" id="IPR018940">
    <property type="entry name" value="EF-1_beta_acid_region_euk"/>
</dbReference>
<evidence type="ECO:0000256" key="1">
    <source>
        <dbReference type="ARBA" id="ARBA00007411"/>
    </source>
</evidence>
<feature type="domain" description="Translation elongation factor EF1B beta/delta subunit guanine nucleotide exchange" evidence="6">
    <location>
        <begin position="223"/>
        <end position="309"/>
    </location>
</feature>
<feature type="domain" description="Elongation factor 1 beta central acidic region eukaryote" evidence="7">
    <location>
        <begin position="187"/>
        <end position="214"/>
    </location>
</feature>
<keyword evidence="2 4" id="KW-0251">Elongation factor</keyword>
<evidence type="ECO:0000256" key="4">
    <source>
        <dbReference type="RuleBase" id="RU003791"/>
    </source>
</evidence>
<dbReference type="SUPFAM" id="SSF54984">
    <property type="entry name" value="eEF-1beta-like"/>
    <property type="match status" value="1"/>
</dbReference>
<dbReference type="Proteomes" id="UP000054564">
    <property type="component" value="Unassembled WGS sequence"/>
</dbReference>
<dbReference type="GO" id="GO:0005853">
    <property type="term" value="C:eukaryotic translation elongation factor 1 complex"/>
    <property type="evidence" value="ECO:0007669"/>
    <property type="project" value="InterPro"/>
</dbReference>
<organism evidence="8 9">
    <name type="scientific">Puccinia striiformis f. sp. tritici PST-78</name>
    <dbReference type="NCBI Taxonomy" id="1165861"/>
    <lineage>
        <taxon>Eukaryota</taxon>
        <taxon>Fungi</taxon>
        <taxon>Dikarya</taxon>
        <taxon>Basidiomycota</taxon>
        <taxon>Pucciniomycotina</taxon>
        <taxon>Pucciniomycetes</taxon>
        <taxon>Pucciniales</taxon>
        <taxon>Pucciniaceae</taxon>
        <taxon>Puccinia</taxon>
    </lineage>
</organism>
<evidence type="ECO:0000256" key="2">
    <source>
        <dbReference type="ARBA" id="ARBA00022768"/>
    </source>
</evidence>
<evidence type="ECO:0000259" key="6">
    <source>
        <dbReference type="SMART" id="SM00888"/>
    </source>
</evidence>
<accession>A0A0L0VZ18</accession>
<dbReference type="EMBL" id="AJIL01000013">
    <property type="protein sequence ID" value="KNF04270.1"/>
    <property type="molecule type" value="Genomic_DNA"/>
</dbReference>
<dbReference type="CDD" id="cd00292">
    <property type="entry name" value="EF1B"/>
    <property type="match status" value="1"/>
</dbReference>
<dbReference type="PANTHER" id="PTHR11595">
    <property type="entry name" value="EF-HAND AND COILED-COIL DOMAIN-CONTAINING FAMILY MEMBER"/>
    <property type="match status" value="1"/>
</dbReference>